<evidence type="ECO:0000313" key="4">
    <source>
        <dbReference type="Proteomes" id="UP000070572"/>
    </source>
</evidence>
<proteinExistence type="predicted"/>
<dbReference type="Pfam" id="PF02541">
    <property type="entry name" value="Ppx-GppA"/>
    <property type="match status" value="1"/>
</dbReference>
<organism evidence="2 4">
    <name type="scientific">Varibaculum cambriense</name>
    <dbReference type="NCBI Taxonomy" id="184870"/>
    <lineage>
        <taxon>Bacteria</taxon>
        <taxon>Bacillati</taxon>
        <taxon>Actinomycetota</taxon>
        <taxon>Actinomycetes</taxon>
        <taxon>Actinomycetales</taxon>
        <taxon>Actinomycetaceae</taxon>
        <taxon>Varibaculum</taxon>
    </lineage>
</organism>
<gene>
    <name evidence="3" type="ORF">CJ240_00985</name>
    <name evidence="2" type="ORF">HMPREF1862_00834</name>
</gene>
<dbReference type="InterPro" id="IPR043129">
    <property type="entry name" value="ATPase_NBD"/>
</dbReference>
<dbReference type="InterPro" id="IPR003695">
    <property type="entry name" value="Ppx_GppA_N"/>
</dbReference>
<dbReference type="SUPFAM" id="SSF53067">
    <property type="entry name" value="Actin-like ATPase domain"/>
    <property type="match status" value="2"/>
</dbReference>
<evidence type="ECO:0000313" key="2">
    <source>
        <dbReference type="EMBL" id="KXB81110.1"/>
    </source>
</evidence>
<evidence type="ECO:0000313" key="3">
    <source>
        <dbReference type="EMBL" id="PMB90349.1"/>
    </source>
</evidence>
<dbReference type="EMBL" id="PNGC01000001">
    <property type="protein sequence ID" value="PMB90349.1"/>
    <property type="molecule type" value="Genomic_DNA"/>
</dbReference>
<reference evidence="2 4" key="1">
    <citation type="submission" date="2016-01" db="EMBL/GenBank/DDBJ databases">
        <authorList>
            <person name="Mitreva M."/>
            <person name="Pepin K.H."/>
            <person name="Mihindukulasuriya K.A."/>
            <person name="Fulton R."/>
            <person name="Fronick C."/>
            <person name="O'Laughlin M."/>
            <person name="Miner T."/>
            <person name="Herter B."/>
            <person name="Rosa B.A."/>
            <person name="Cordes M."/>
            <person name="Tomlinson C."/>
            <person name="Wollam A."/>
            <person name="Palsikar V.B."/>
            <person name="Mardis E.R."/>
            <person name="Wilson R.K."/>
        </authorList>
    </citation>
    <scope>NUCLEOTIDE SEQUENCE [LARGE SCALE GENOMIC DNA]</scope>
    <source>
        <strain evidence="2 4">DNF00696</strain>
    </source>
</reference>
<dbReference type="CDD" id="cd24119">
    <property type="entry name" value="ASKHA_NBD_MtPPX2-like"/>
    <property type="match status" value="1"/>
</dbReference>
<dbReference type="AlphaFoldDB" id="A0AB34X005"/>
<feature type="domain" description="Ppx/GppA phosphatase N-terminal" evidence="1">
    <location>
        <begin position="23"/>
        <end position="304"/>
    </location>
</feature>
<dbReference type="InterPro" id="IPR050273">
    <property type="entry name" value="GppA/Ppx_hydrolase"/>
</dbReference>
<dbReference type="GeneID" id="78352208"/>
<accession>A0AB34X005</accession>
<dbReference type="Proteomes" id="UP000243201">
    <property type="component" value="Unassembled WGS sequence"/>
</dbReference>
<dbReference type="PANTHER" id="PTHR30005">
    <property type="entry name" value="EXOPOLYPHOSPHATASE"/>
    <property type="match status" value="1"/>
</dbReference>
<dbReference type="RefSeq" id="WP_022864363.1">
    <property type="nucleotide sequence ID" value="NZ_CAUPGC010000012.1"/>
</dbReference>
<name>A0AB34X005_9ACTO</name>
<sequence>MALVAGIDCGTNSIRLIIADREASGEPLNVRTREMRIVRLGEGIDKTGQFSPAALERCFAAVDEYAQIIDKYGVDKIRFVATSASRDAGNRDEFFSGIQERLGVTPEVISGEEEAALSFSGATSSFRDEDEPVLVVDIGGGSTEFVLGQRGRVIDAISTNMGSVRIFERYLAPVIANANSGDGSLDPRQTPGIAKALIKASFAIDKLIDEADKKLGLERARTLIGVAGTVTTITAHALGLKDYEPEKIHGSRITPAHMLRSCNWMMNQPVSVRAALGYMPTGRADVIGAGALVWSRIIDRINGEIEADGSGLKEILTSETDILDGIALSLLP</sequence>
<dbReference type="EMBL" id="LSDN01000013">
    <property type="protein sequence ID" value="KXB81110.1"/>
    <property type="molecule type" value="Genomic_DNA"/>
</dbReference>
<comment type="caution">
    <text evidence="2">The sequence shown here is derived from an EMBL/GenBank/DDBJ whole genome shotgun (WGS) entry which is preliminary data.</text>
</comment>
<evidence type="ECO:0000259" key="1">
    <source>
        <dbReference type="Pfam" id="PF02541"/>
    </source>
</evidence>
<reference evidence="3 5" key="2">
    <citation type="submission" date="2017-09" db="EMBL/GenBank/DDBJ databases">
        <title>Bacterial strain isolated from the female urinary microbiota.</title>
        <authorList>
            <person name="Thomas-White K."/>
            <person name="Kumar N."/>
            <person name="Forster S."/>
            <person name="Putonti C."/>
            <person name="Lawley T."/>
            <person name="Wolfe A.J."/>
        </authorList>
    </citation>
    <scope>NUCLEOTIDE SEQUENCE [LARGE SCALE GENOMIC DNA]</scope>
    <source>
        <strain evidence="3 5">UMB0744</strain>
    </source>
</reference>
<dbReference type="Gene3D" id="3.30.420.150">
    <property type="entry name" value="Exopolyphosphatase. Domain 2"/>
    <property type="match status" value="1"/>
</dbReference>
<dbReference type="Proteomes" id="UP000070572">
    <property type="component" value="Unassembled WGS sequence"/>
</dbReference>
<dbReference type="PANTHER" id="PTHR30005:SF13">
    <property type="entry name" value="EXOPOLYPHOSPHATASE 2"/>
    <property type="match status" value="1"/>
</dbReference>
<evidence type="ECO:0000313" key="5">
    <source>
        <dbReference type="Proteomes" id="UP000243201"/>
    </source>
</evidence>
<dbReference type="Gene3D" id="3.30.420.40">
    <property type="match status" value="1"/>
</dbReference>
<dbReference type="GO" id="GO:0016462">
    <property type="term" value="F:pyrophosphatase activity"/>
    <property type="evidence" value="ECO:0007669"/>
    <property type="project" value="TreeGrafter"/>
</dbReference>
<keyword evidence="5" id="KW-1185">Reference proteome</keyword>
<protein>
    <submittedName>
        <fullName evidence="3">Ppx/GppA family phosphatase</fullName>
    </submittedName>
    <submittedName>
        <fullName evidence="2">Ppx/GppA phosphatase family protein</fullName>
    </submittedName>
</protein>